<name>A0A4R0P3L4_9SPHI</name>
<evidence type="ECO:0000256" key="1">
    <source>
        <dbReference type="SAM" id="SignalP"/>
    </source>
</evidence>
<feature type="chain" id="PRO_5020663736" evidence="1">
    <location>
        <begin position="26"/>
        <end position="62"/>
    </location>
</feature>
<reference evidence="2 3" key="1">
    <citation type="submission" date="2019-02" db="EMBL/GenBank/DDBJ databases">
        <title>Pedobacter sp. RP-3-11 sp. nov., isolated from Arctic soil.</title>
        <authorList>
            <person name="Dahal R.H."/>
        </authorList>
    </citation>
    <scope>NUCLEOTIDE SEQUENCE [LARGE SCALE GENOMIC DNA]</scope>
    <source>
        <strain evidence="2 3">RP-3-11</strain>
    </source>
</reference>
<dbReference type="AlphaFoldDB" id="A0A4R0P3L4"/>
<keyword evidence="1" id="KW-0732">Signal</keyword>
<accession>A0A4R0P3L4</accession>
<keyword evidence="3" id="KW-1185">Reference proteome</keyword>
<evidence type="ECO:0000313" key="2">
    <source>
        <dbReference type="EMBL" id="TCD08354.1"/>
    </source>
</evidence>
<sequence length="62" mass="7143">MKRKITCLLFVVVAQFTLLKTHSTAQNKSFNIRWDQSTLNQVTPINEPYANYGRIIQTKTAT</sequence>
<gene>
    <name evidence="2" type="ORF">EZ449_13210</name>
</gene>
<feature type="signal peptide" evidence="1">
    <location>
        <begin position="1"/>
        <end position="25"/>
    </location>
</feature>
<proteinExistence type="predicted"/>
<evidence type="ECO:0000313" key="3">
    <source>
        <dbReference type="Proteomes" id="UP000291485"/>
    </source>
</evidence>
<dbReference type="Proteomes" id="UP000291485">
    <property type="component" value="Unassembled WGS sequence"/>
</dbReference>
<dbReference type="RefSeq" id="WP_131559506.1">
    <property type="nucleotide sequence ID" value="NZ_SJSN01000009.1"/>
</dbReference>
<comment type="caution">
    <text evidence="2">The sequence shown here is derived from an EMBL/GenBank/DDBJ whole genome shotgun (WGS) entry which is preliminary data.</text>
</comment>
<protein>
    <submittedName>
        <fullName evidence="2">Uncharacterized protein</fullName>
    </submittedName>
</protein>
<organism evidence="2 3">
    <name type="scientific">Pedobacter frigidisoli</name>
    <dbReference type="NCBI Taxonomy" id="2530455"/>
    <lineage>
        <taxon>Bacteria</taxon>
        <taxon>Pseudomonadati</taxon>
        <taxon>Bacteroidota</taxon>
        <taxon>Sphingobacteriia</taxon>
        <taxon>Sphingobacteriales</taxon>
        <taxon>Sphingobacteriaceae</taxon>
        <taxon>Pedobacter</taxon>
    </lineage>
</organism>
<dbReference type="EMBL" id="SJSN01000009">
    <property type="protein sequence ID" value="TCD08354.1"/>
    <property type="molecule type" value="Genomic_DNA"/>
</dbReference>